<dbReference type="EMBL" id="NAFI01000190">
    <property type="protein sequence ID" value="OSJ01804.1"/>
    <property type="molecule type" value="Genomic_DNA"/>
</dbReference>
<evidence type="ECO:0000313" key="4">
    <source>
        <dbReference type="Proteomes" id="UP000193553"/>
    </source>
</evidence>
<dbReference type="Pfam" id="PF13561">
    <property type="entry name" value="adh_short_C2"/>
    <property type="match status" value="1"/>
</dbReference>
<dbReference type="AlphaFoldDB" id="A0A1X3FWB9"/>
<evidence type="ECO:0000313" key="5">
    <source>
        <dbReference type="Proteomes" id="UP000193884"/>
    </source>
</evidence>
<accession>A0A1X3FWB9</accession>
<organism evidence="2 4">
    <name type="scientific">Bradyrhizobium canariense</name>
    <dbReference type="NCBI Taxonomy" id="255045"/>
    <lineage>
        <taxon>Bacteria</taxon>
        <taxon>Pseudomonadati</taxon>
        <taxon>Pseudomonadota</taxon>
        <taxon>Alphaproteobacteria</taxon>
        <taxon>Hyphomicrobiales</taxon>
        <taxon>Nitrobacteraceae</taxon>
        <taxon>Bradyrhizobium</taxon>
    </lineage>
</organism>
<dbReference type="InterPro" id="IPR036291">
    <property type="entry name" value="NAD(P)-bd_dom_sf"/>
</dbReference>
<proteinExistence type="predicted"/>
<dbReference type="OrthoDB" id="9785826at2"/>
<dbReference type="Gene3D" id="3.40.50.720">
    <property type="entry name" value="NAD(P)-binding Rossmann-like Domain"/>
    <property type="match status" value="1"/>
</dbReference>
<evidence type="ECO:0000313" key="3">
    <source>
        <dbReference type="EMBL" id="OSJ25582.1"/>
    </source>
</evidence>
<keyword evidence="5" id="KW-1185">Reference proteome</keyword>
<keyword evidence="1" id="KW-0560">Oxidoreductase</keyword>
<dbReference type="GO" id="GO:0016491">
    <property type="term" value="F:oxidoreductase activity"/>
    <property type="evidence" value="ECO:0007669"/>
    <property type="project" value="UniProtKB-KW"/>
</dbReference>
<dbReference type="Proteomes" id="UP000193884">
    <property type="component" value="Unassembled WGS sequence"/>
</dbReference>
<comment type="caution">
    <text evidence="2">The sequence shown here is derived from an EMBL/GenBank/DDBJ whole genome shotgun (WGS) entry which is preliminary data.</text>
</comment>
<dbReference type="RefSeq" id="WP_085358556.1">
    <property type="nucleotide sequence ID" value="NZ_NAFC01000156.1"/>
</dbReference>
<dbReference type="EMBL" id="NAFK01000169">
    <property type="protein sequence ID" value="OSJ25582.1"/>
    <property type="molecule type" value="Genomic_DNA"/>
</dbReference>
<evidence type="ECO:0000256" key="1">
    <source>
        <dbReference type="ARBA" id="ARBA00023002"/>
    </source>
</evidence>
<name>A0A1X3FWB9_9BRAD</name>
<reference evidence="4 5" key="1">
    <citation type="submission" date="2017-03" db="EMBL/GenBank/DDBJ databases">
        <title>Whole genome sequences of fourteen strains of Bradyrhizobium canariense and one strain of Bradyrhizobium japonicum isolated from Lupinus (Papilionoideae: Genisteae) species in Algeria.</title>
        <authorList>
            <person name="Crovadore J."/>
            <person name="Chekireb D."/>
            <person name="Brachmann A."/>
            <person name="Chablais R."/>
            <person name="Cochard B."/>
            <person name="Lefort F."/>
        </authorList>
    </citation>
    <scope>NUCLEOTIDE SEQUENCE [LARGE SCALE GENOMIC DNA]</scope>
    <source>
        <strain evidence="2 4">UBMA195</strain>
        <strain evidence="3 5">UBMAN05</strain>
    </source>
</reference>
<dbReference type="PRINTS" id="PR00081">
    <property type="entry name" value="GDHRDH"/>
</dbReference>
<dbReference type="SUPFAM" id="SSF51735">
    <property type="entry name" value="NAD(P)-binding Rossmann-fold domains"/>
    <property type="match status" value="1"/>
</dbReference>
<protein>
    <submittedName>
        <fullName evidence="2">Daunorubicin C-13 ketoreductase</fullName>
    </submittedName>
</protein>
<sequence length="257" mass="27689">MAIVFITGSTDGLGRAAAQSLLEQGHQVVLHARSAERATAISELESHSARVVIGDLKSAAQTRHVADQVNAIGRMDAVIHNAGVYTERSRGPTPEGHATTLAINTLAPYLLTALMKRPDRLVYLSSGLHRGGEGSLSDLDWTRRTWDPAKAYAESKLHMVALAFALARRWPQVLSNAVDPGWARTKMGGAGAPVGVATGQRTQTWLAASDDPAALVSGRYWHDLRQQEPAHEAVDPDFQERLLDRLGELTGVMLPPA</sequence>
<dbReference type="InterPro" id="IPR002347">
    <property type="entry name" value="SDR_fam"/>
</dbReference>
<dbReference type="Proteomes" id="UP000193553">
    <property type="component" value="Unassembled WGS sequence"/>
</dbReference>
<dbReference type="PANTHER" id="PTHR43157">
    <property type="entry name" value="PHOSPHATIDYLINOSITOL-GLYCAN BIOSYNTHESIS CLASS F PROTEIN-RELATED"/>
    <property type="match status" value="1"/>
</dbReference>
<dbReference type="PANTHER" id="PTHR43157:SF31">
    <property type="entry name" value="PHOSPHATIDYLINOSITOL-GLYCAN BIOSYNTHESIS CLASS F PROTEIN"/>
    <property type="match status" value="1"/>
</dbReference>
<gene>
    <name evidence="3" type="ORF">BST63_23890</name>
    <name evidence="2" type="ORF">BSZ18_39075</name>
</gene>
<evidence type="ECO:0000313" key="2">
    <source>
        <dbReference type="EMBL" id="OSJ01804.1"/>
    </source>
</evidence>